<proteinExistence type="predicted"/>
<sequence length="132" mass="15110">MSERTAYYTLHQGRYNLGSNEQQWRLGLYTPFGNVSEIFDEEPRFCDSVEDVLCAIEERVKSWWISTSREKNLATIATIRANLPECELLYAQRRLVVLRAQAERLGADIALAEKLIAALQSEIADAMLEARE</sequence>
<feature type="coiled-coil region" evidence="1">
    <location>
        <begin position="102"/>
        <end position="129"/>
    </location>
</feature>
<evidence type="ECO:0000256" key="1">
    <source>
        <dbReference type="SAM" id="Coils"/>
    </source>
</evidence>
<evidence type="ECO:0000313" key="3">
    <source>
        <dbReference type="Proteomes" id="UP000474758"/>
    </source>
</evidence>
<keyword evidence="3" id="KW-1185">Reference proteome</keyword>
<dbReference type="RefSeq" id="WP_165050099.1">
    <property type="nucleotide sequence ID" value="NZ_JAALFE010000010.1"/>
</dbReference>
<comment type="caution">
    <text evidence="2">The sequence shown here is derived from an EMBL/GenBank/DDBJ whole genome shotgun (WGS) entry which is preliminary data.</text>
</comment>
<keyword evidence="1" id="KW-0175">Coiled coil</keyword>
<organism evidence="2 3">
    <name type="scientific">Paragemmobacter kunshanensis</name>
    <dbReference type="NCBI Taxonomy" id="2583234"/>
    <lineage>
        <taxon>Bacteria</taxon>
        <taxon>Pseudomonadati</taxon>
        <taxon>Pseudomonadota</taxon>
        <taxon>Alphaproteobacteria</taxon>
        <taxon>Rhodobacterales</taxon>
        <taxon>Paracoccaceae</taxon>
        <taxon>Paragemmobacter</taxon>
    </lineage>
</organism>
<protein>
    <submittedName>
        <fullName evidence="2">Uncharacterized protein</fullName>
    </submittedName>
</protein>
<gene>
    <name evidence="2" type="ORF">G5V65_11345</name>
</gene>
<dbReference type="EMBL" id="JAALFE010000010">
    <property type="protein sequence ID" value="NGQ91492.1"/>
    <property type="molecule type" value="Genomic_DNA"/>
</dbReference>
<dbReference type="Proteomes" id="UP000474758">
    <property type="component" value="Unassembled WGS sequence"/>
</dbReference>
<dbReference type="AlphaFoldDB" id="A0A6M1TZ32"/>
<reference evidence="2 3" key="1">
    <citation type="submission" date="2020-02" db="EMBL/GenBank/DDBJ databases">
        <title>Rhodobacter translucens sp. nov., a novel bacterium isolated from activated sludge.</title>
        <authorList>
            <person name="Liu J."/>
        </authorList>
    </citation>
    <scope>NUCLEOTIDE SEQUENCE [LARGE SCALE GENOMIC DNA]</scope>
    <source>
        <strain evidence="2 3">HX-7-19</strain>
    </source>
</reference>
<evidence type="ECO:0000313" key="2">
    <source>
        <dbReference type="EMBL" id="NGQ91492.1"/>
    </source>
</evidence>
<accession>A0A6M1TZ32</accession>
<name>A0A6M1TZ32_9RHOB</name>